<evidence type="ECO:0000313" key="5">
    <source>
        <dbReference type="EMBL" id="KKN04560.1"/>
    </source>
</evidence>
<evidence type="ECO:0000256" key="1">
    <source>
        <dbReference type="ARBA" id="ARBA00001947"/>
    </source>
</evidence>
<comment type="caution">
    <text evidence="5">The sequence shown here is derived from an EMBL/GenBank/DDBJ whole genome shotgun (WGS) entry which is preliminary data.</text>
</comment>
<dbReference type="AlphaFoldDB" id="A0A0F9MAV7"/>
<evidence type="ECO:0000256" key="3">
    <source>
        <dbReference type="ARBA" id="ARBA00022723"/>
    </source>
</evidence>
<evidence type="ECO:0000256" key="4">
    <source>
        <dbReference type="ARBA" id="ARBA00022833"/>
    </source>
</evidence>
<gene>
    <name evidence="5" type="ORF">LCGC14_1096130</name>
</gene>
<dbReference type="Gene3D" id="3.20.20.70">
    <property type="entry name" value="Aldolase class I"/>
    <property type="match status" value="1"/>
</dbReference>
<organism evidence="5">
    <name type="scientific">marine sediment metagenome</name>
    <dbReference type="NCBI Taxonomy" id="412755"/>
    <lineage>
        <taxon>unclassified sequences</taxon>
        <taxon>metagenomes</taxon>
        <taxon>ecological metagenomes</taxon>
    </lineage>
</organism>
<reference evidence="5" key="1">
    <citation type="journal article" date="2015" name="Nature">
        <title>Complex archaea that bridge the gap between prokaryotes and eukaryotes.</title>
        <authorList>
            <person name="Spang A."/>
            <person name="Saw J.H."/>
            <person name="Jorgensen S.L."/>
            <person name="Zaremba-Niedzwiedzka K."/>
            <person name="Martijn J."/>
            <person name="Lind A.E."/>
            <person name="van Eijk R."/>
            <person name="Schleper C."/>
            <person name="Guy L."/>
            <person name="Ettema T.J."/>
        </authorList>
    </citation>
    <scope>NUCLEOTIDE SEQUENCE</scope>
</reference>
<comment type="cofactor">
    <cofactor evidence="1">
        <name>Zn(2+)</name>
        <dbReference type="ChEBI" id="CHEBI:29105"/>
    </cofactor>
</comment>
<keyword evidence="2" id="KW-0808">Transferase</keyword>
<protein>
    <recommendedName>
        <fullName evidence="6">3-keto-5-aminohexanoate cleavage enzyme</fullName>
    </recommendedName>
</protein>
<dbReference type="PANTHER" id="PTHR37418">
    <property type="entry name" value="3-KETO-5-AMINOHEXANOATE CLEAVAGE ENZYME-RELATED"/>
    <property type="match status" value="1"/>
</dbReference>
<evidence type="ECO:0008006" key="6">
    <source>
        <dbReference type="Google" id="ProtNLM"/>
    </source>
</evidence>
<keyword evidence="3" id="KW-0479">Metal-binding</keyword>
<dbReference type="InterPro" id="IPR008567">
    <property type="entry name" value="BKACE"/>
</dbReference>
<sequence>MSESNPENKLVISAALAGAATIKAQNPNVPYTADEFGDEAKRCYEEGAAIVHIHARNPEKGNPTHDLDLIRAILENIKSKAPDMIINLSTAISSIATDKQRIAPVQTFKPPLASLNTASMNFAIGNYKIGKVAMGANMIFQNTFKMIQKFAKEMKKTETKPEMEIYDLGGMYNMLFLNKKEDFMVHPLHYQFVWGVLGGIPFNPQNLALILNLKPPEATWSVCGVAKQQFQAGLSIATLGGHIRVGLEDNIRTITGELAKGSWEQVAWAKKVAEIAGREVAQGAEARKIFHLKQGHVEL</sequence>
<dbReference type="EMBL" id="LAZR01004905">
    <property type="protein sequence ID" value="KKN04560.1"/>
    <property type="molecule type" value="Genomic_DNA"/>
</dbReference>
<proteinExistence type="predicted"/>
<keyword evidence="4" id="KW-0862">Zinc</keyword>
<dbReference type="InterPro" id="IPR013785">
    <property type="entry name" value="Aldolase_TIM"/>
</dbReference>
<dbReference type="GO" id="GO:0043720">
    <property type="term" value="F:3-keto-5-aminohexanoate cleavage activity"/>
    <property type="evidence" value="ECO:0007669"/>
    <property type="project" value="InterPro"/>
</dbReference>
<dbReference type="GO" id="GO:0046872">
    <property type="term" value="F:metal ion binding"/>
    <property type="evidence" value="ECO:0007669"/>
    <property type="project" value="UniProtKB-KW"/>
</dbReference>
<accession>A0A0F9MAV7</accession>
<dbReference type="PANTHER" id="PTHR37418:SF2">
    <property type="entry name" value="3-KETO-5-AMINOHEXANOATE CLEAVAGE ENZYME"/>
    <property type="match status" value="1"/>
</dbReference>
<evidence type="ECO:0000256" key="2">
    <source>
        <dbReference type="ARBA" id="ARBA00022679"/>
    </source>
</evidence>
<dbReference type="Pfam" id="PF05853">
    <property type="entry name" value="BKACE"/>
    <property type="match status" value="1"/>
</dbReference>
<name>A0A0F9MAV7_9ZZZZ</name>